<evidence type="ECO:0000313" key="1">
    <source>
        <dbReference type="EMBL" id="AQK91282.1"/>
    </source>
</evidence>
<dbReference type="EMBL" id="CM000784">
    <property type="protein sequence ID" value="AQK91282.1"/>
    <property type="molecule type" value="Genomic_DNA"/>
</dbReference>
<accession>A0A1D6FHK2</accession>
<organism evidence="1">
    <name type="scientific">Zea mays</name>
    <name type="common">Maize</name>
    <dbReference type="NCBI Taxonomy" id="4577"/>
    <lineage>
        <taxon>Eukaryota</taxon>
        <taxon>Viridiplantae</taxon>
        <taxon>Streptophyta</taxon>
        <taxon>Embryophyta</taxon>
        <taxon>Tracheophyta</taxon>
        <taxon>Spermatophyta</taxon>
        <taxon>Magnoliopsida</taxon>
        <taxon>Liliopsida</taxon>
        <taxon>Poales</taxon>
        <taxon>Poaceae</taxon>
        <taxon>PACMAD clade</taxon>
        <taxon>Panicoideae</taxon>
        <taxon>Andropogonodae</taxon>
        <taxon>Andropogoneae</taxon>
        <taxon>Tripsacinae</taxon>
        <taxon>Zea</taxon>
    </lineage>
</organism>
<dbReference type="InParanoid" id="A0A1D6FHK2"/>
<sequence length="9" mass="957">MAKVCVYGS</sequence>
<name>A0A1D6FHK2_MAIZE</name>
<reference evidence="1" key="1">
    <citation type="submission" date="2015-12" db="EMBL/GenBank/DDBJ databases">
        <title>Update maize B73 reference genome by single molecule sequencing technologies.</title>
        <authorList>
            <consortium name="Maize Genome Sequencing Project"/>
            <person name="Ware D."/>
        </authorList>
    </citation>
    <scope>NUCLEOTIDE SEQUENCE</scope>
    <source>
        <tissue evidence="1">Seedling</tissue>
    </source>
</reference>
<gene>
    <name evidence="1" type="ORF">ZEAMMB73_Zm00001d009054</name>
</gene>
<protein>
    <submittedName>
        <fullName evidence="1">Uncharacterized protein</fullName>
    </submittedName>
</protein>
<proteinExistence type="predicted"/>